<reference evidence="3 4" key="2">
    <citation type="submission" date="2018-04" db="EMBL/GenBank/DDBJ databases">
        <title>Thauera lacus sp. nov., isolated from an saline lake in Inner Mongolia, China.</title>
        <authorList>
            <person name="Liang Q.-Y."/>
        </authorList>
    </citation>
    <scope>NUCLEOTIDE SEQUENCE [LARGE SCALE GENOMIC DNA]</scope>
    <source>
        <strain evidence="3 4">D20</strain>
    </source>
</reference>
<feature type="compositionally biased region" description="Polar residues" evidence="1">
    <location>
        <begin position="161"/>
        <end position="175"/>
    </location>
</feature>
<evidence type="ECO:0000256" key="1">
    <source>
        <dbReference type="SAM" id="MobiDB-lite"/>
    </source>
</evidence>
<evidence type="ECO:0000313" key="4">
    <source>
        <dbReference type="Proteomes" id="UP000241193"/>
    </source>
</evidence>
<name>A0A2T4IJ44_9RHOO</name>
<dbReference type="InterPro" id="IPR021253">
    <property type="entry name" value="ZrgA-like"/>
</dbReference>
<sequence length="182" mass="19552">MNRLLPALLALALSPAVMAHGAHEHGVADLEVAVDGSQLAIALKTPLDNLVGFEHEPRTAAQKKALADAETRLRDFPALFVLPAAAGCALTDVSVESPWPQGDHGHAHDHGHKHDDHGHDHGAHSDMHVEYVLECANPAALNELQSRLGEAFPRMERVRVQSATPRGQGSATLTRTRNKLPL</sequence>
<dbReference type="Pfam" id="PF10986">
    <property type="entry name" value="ZrgA"/>
    <property type="match status" value="1"/>
</dbReference>
<dbReference type="AlphaFoldDB" id="A0A2T4IJ44"/>
<organism evidence="3 4">
    <name type="scientific">Pseudothauera lacus</name>
    <dbReference type="NCBI Taxonomy" id="2136175"/>
    <lineage>
        <taxon>Bacteria</taxon>
        <taxon>Pseudomonadati</taxon>
        <taxon>Pseudomonadota</taxon>
        <taxon>Betaproteobacteria</taxon>
        <taxon>Rhodocyclales</taxon>
        <taxon>Zoogloeaceae</taxon>
        <taxon>Pseudothauera</taxon>
    </lineage>
</organism>
<gene>
    <name evidence="3" type="ORF">C8261_03760</name>
</gene>
<feature type="chain" id="PRO_5015563778" evidence="2">
    <location>
        <begin position="20"/>
        <end position="182"/>
    </location>
</feature>
<evidence type="ECO:0000256" key="2">
    <source>
        <dbReference type="SAM" id="SignalP"/>
    </source>
</evidence>
<feature type="signal peptide" evidence="2">
    <location>
        <begin position="1"/>
        <end position="19"/>
    </location>
</feature>
<feature type="compositionally biased region" description="Basic and acidic residues" evidence="1">
    <location>
        <begin position="103"/>
        <end position="123"/>
    </location>
</feature>
<dbReference type="EMBL" id="PZKC01000002">
    <property type="protein sequence ID" value="PTD97794.1"/>
    <property type="molecule type" value="Genomic_DNA"/>
</dbReference>
<dbReference type="Proteomes" id="UP000241193">
    <property type="component" value="Unassembled WGS sequence"/>
</dbReference>
<reference evidence="3 4" key="1">
    <citation type="submission" date="2018-03" db="EMBL/GenBank/DDBJ databases">
        <authorList>
            <person name="Keele B.F."/>
        </authorList>
    </citation>
    <scope>NUCLEOTIDE SEQUENCE [LARGE SCALE GENOMIC DNA]</scope>
    <source>
        <strain evidence="3 4">D20</strain>
    </source>
</reference>
<accession>A0A2T4IJ44</accession>
<dbReference type="RefSeq" id="WP_107492314.1">
    <property type="nucleotide sequence ID" value="NZ_PZKC01000002.1"/>
</dbReference>
<dbReference type="OrthoDB" id="7346546at2"/>
<evidence type="ECO:0000313" key="3">
    <source>
        <dbReference type="EMBL" id="PTD97794.1"/>
    </source>
</evidence>
<keyword evidence="4" id="KW-1185">Reference proteome</keyword>
<keyword evidence="2" id="KW-0732">Signal</keyword>
<feature type="region of interest" description="Disordered" evidence="1">
    <location>
        <begin position="159"/>
        <end position="182"/>
    </location>
</feature>
<protein>
    <submittedName>
        <fullName evidence="3">DUF2796 domain-containing protein</fullName>
    </submittedName>
</protein>
<proteinExistence type="predicted"/>
<feature type="region of interest" description="Disordered" evidence="1">
    <location>
        <begin position="99"/>
        <end position="123"/>
    </location>
</feature>
<comment type="caution">
    <text evidence="3">The sequence shown here is derived from an EMBL/GenBank/DDBJ whole genome shotgun (WGS) entry which is preliminary data.</text>
</comment>